<dbReference type="SMART" id="SM00062">
    <property type="entry name" value="PBPb"/>
    <property type="match status" value="1"/>
</dbReference>
<gene>
    <name evidence="4" type="ORF">SAMN05216215_105230</name>
</gene>
<feature type="signal peptide" evidence="2">
    <location>
        <begin position="1"/>
        <end position="27"/>
    </location>
</feature>
<dbReference type="SUPFAM" id="SSF53850">
    <property type="entry name" value="Periplasmic binding protein-like II"/>
    <property type="match status" value="1"/>
</dbReference>
<dbReference type="Proteomes" id="UP000199529">
    <property type="component" value="Unassembled WGS sequence"/>
</dbReference>
<dbReference type="PANTHER" id="PTHR35936">
    <property type="entry name" value="MEMBRANE-BOUND LYTIC MUREIN TRANSGLYCOSYLASE F"/>
    <property type="match status" value="1"/>
</dbReference>
<dbReference type="CDD" id="cd01004">
    <property type="entry name" value="PBP2_MidA_like"/>
    <property type="match status" value="1"/>
</dbReference>
<keyword evidence="1 2" id="KW-0732">Signal</keyword>
<evidence type="ECO:0000313" key="5">
    <source>
        <dbReference type="Proteomes" id="UP000199529"/>
    </source>
</evidence>
<name>A0A1H3R7Y7_9PSEU</name>
<dbReference type="STRING" id="418495.SAMN05216215_105230"/>
<sequence length="292" mass="30996">MLRKGTKAPRILTAALLAGLLGTAGCAGGSTNTGAPNASGLPDVVAQSGTIRIGMSPDLPPMEFRDEATGQVVGVDVEIANAMAQQLGVKAEFVEQPFDQLLNSVATGRVDIVMSGLSDTTERQKTVDFVDYFLSRAQFYSLQDRAAEFTSPESLCGKKLAVSKKTDYYLMVQKYDAETCGGKGRPAIELLPTDSGSAARLQLEQRRADVAVQSGENLAFFEKKDPAKFETVLEPLSGKPFGVVVKKGDQQMAAAVQKALTAVVDNGSYQAILDKWGLGYGATRPVVNGVKP</sequence>
<dbReference type="EMBL" id="FNOK01000052">
    <property type="protein sequence ID" value="SDZ21623.1"/>
    <property type="molecule type" value="Genomic_DNA"/>
</dbReference>
<dbReference type="PANTHER" id="PTHR35936:SF17">
    <property type="entry name" value="ARGININE-BINDING EXTRACELLULAR PROTEIN ARTP"/>
    <property type="match status" value="1"/>
</dbReference>
<evidence type="ECO:0000313" key="4">
    <source>
        <dbReference type="EMBL" id="SDZ21623.1"/>
    </source>
</evidence>
<dbReference type="Gene3D" id="3.40.190.10">
    <property type="entry name" value="Periplasmic binding protein-like II"/>
    <property type="match status" value="2"/>
</dbReference>
<dbReference type="PROSITE" id="PS51257">
    <property type="entry name" value="PROKAR_LIPOPROTEIN"/>
    <property type="match status" value="1"/>
</dbReference>
<organism evidence="4 5">
    <name type="scientific">Saccharopolyspora shandongensis</name>
    <dbReference type="NCBI Taxonomy" id="418495"/>
    <lineage>
        <taxon>Bacteria</taxon>
        <taxon>Bacillati</taxon>
        <taxon>Actinomycetota</taxon>
        <taxon>Actinomycetes</taxon>
        <taxon>Pseudonocardiales</taxon>
        <taxon>Pseudonocardiaceae</taxon>
        <taxon>Saccharopolyspora</taxon>
    </lineage>
</organism>
<feature type="chain" id="PRO_5039003127" evidence="2">
    <location>
        <begin position="28"/>
        <end position="292"/>
    </location>
</feature>
<dbReference type="RefSeq" id="WP_093275134.1">
    <property type="nucleotide sequence ID" value="NZ_FNOK01000052.1"/>
</dbReference>
<protein>
    <submittedName>
        <fullName evidence="4">Amino acid ABC transporter substrate-binding protein, PAAT family</fullName>
    </submittedName>
</protein>
<evidence type="ECO:0000259" key="3">
    <source>
        <dbReference type="SMART" id="SM00062"/>
    </source>
</evidence>
<dbReference type="OrthoDB" id="4633994at2"/>
<proteinExistence type="predicted"/>
<dbReference type="AlphaFoldDB" id="A0A1H3R7Y7"/>
<dbReference type="InterPro" id="IPR001638">
    <property type="entry name" value="Solute-binding_3/MltF_N"/>
</dbReference>
<accession>A0A1H3R7Y7</accession>
<evidence type="ECO:0000256" key="2">
    <source>
        <dbReference type="SAM" id="SignalP"/>
    </source>
</evidence>
<dbReference type="Pfam" id="PF00497">
    <property type="entry name" value="SBP_bac_3"/>
    <property type="match status" value="1"/>
</dbReference>
<evidence type="ECO:0000256" key="1">
    <source>
        <dbReference type="ARBA" id="ARBA00022729"/>
    </source>
</evidence>
<feature type="domain" description="Solute-binding protein family 3/N-terminal" evidence="3">
    <location>
        <begin position="50"/>
        <end position="280"/>
    </location>
</feature>
<reference evidence="5" key="1">
    <citation type="submission" date="2016-10" db="EMBL/GenBank/DDBJ databases">
        <authorList>
            <person name="Varghese N."/>
            <person name="Submissions S."/>
        </authorList>
    </citation>
    <scope>NUCLEOTIDE SEQUENCE [LARGE SCALE GENOMIC DNA]</scope>
    <source>
        <strain evidence="5">CGMCC 4.3530</strain>
    </source>
</reference>
<keyword evidence="5" id="KW-1185">Reference proteome</keyword>